<reference evidence="2" key="1">
    <citation type="journal article" date="2020" name="Nat. Commun.">
        <title>Genome sequence of the cluster root forming white lupin.</title>
        <authorList>
            <person name="Hufnagel B."/>
            <person name="Marques A."/>
            <person name="Soriano A."/>
            <person name="Marques L."/>
            <person name="Divol F."/>
            <person name="Doumas P."/>
            <person name="Sallet E."/>
            <person name="Mancinotti D."/>
            <person name="Carrere S."/>
            <person name="Marande W."/>
            <person name="Arribat S."/>
            <person name="Keller J."/>
            <person name="Huneau C."/>
            <person name="Blein T."/>
            <person name="Aime D."/>
            <person name="Laguerre M."/>
            <person name="Taylor J."/>
            <person name="Schubert V."/>
            <person name="Nelson M."/>
            <person name="Geu-Flores F."/>
            <person name="Crespi M."/>
            <person name="Gallardo-Guerrero K."/>
            <person name="Delaux P.-M."/>
            <person name="Salse J."/>
            <person name="Berges H."/>
            <person name="Guyot R."/>
            <person name="Gouzy J."/>
            <person name="Peret B."/>
        </authorList>
    </citation>
    <scope>NUCLEOTIDE SEQUENCE [LARGE SCALE GENOMIC DNA]</scope>
    <source>
        <strain evidence="2">cv. Amiga</strain>
    </source>
</reference>
<gene>
    <name evidence="1" type="ORF">Lalb_Chr08g0237221</name>
</gene>
<evidence type="ECO:0000313" key="1">
    <source>
        <dbReference type="EMBL" id="KAE9608581.1"/>
    </source>
</evidence>
<dbReference type="AlphaFoldDB" id="A0A6A4Q403"/>
<dbReference type="EMBL" id="WOCE01000008">
    <property type="protein sequence ID" value="KAE9608581.1"/>
    <property type="molecule type" value="Genomic_DNA"/>
</dbReference>
<organism evidence="1 2">
    <name type="scientific">Lupinus albus</name>
    <name type="common">White lupine</name>
    <name type="synonym">Lupinus termis</name>
    <dbReference type="NCBI Taxonomy" id="3870"/>
    <lineage>
        <taxon>Eukaryota</taxon>
        <taxon>Viridiplantae</taxon>
        <taxon>Streptophyta</taxon>
        <taxon>Embryophyta</taxon>
        <taxon>Tracheophyta</taxon>
        <taxon>Spermatophyta</taxon>
        <taxon>Magnoliopsida</taxon>
        <taxon>eudicotyledons</taxon>
        <taxon>Gunneridae</taxon>
        <taxon>Pentapetalae</taxon>
        <taxon>rosids</taxon>
        <taxon>fabids</taxon>
        <taxon>Fabales</taxon>
        <taxon>Fabaceae</taxon>
        <taxon>Papilionoideae</taxon>
        <taxon>50 kb inversion clade</taxon>
        <taxon>genistoids sensu lato</taxon>
        <taxon>core genistoids</taxon>
        <taxon>Genisteae</taxon>
        <taxon>Lupinus</taxon>
    </lineage>
</organism>
<evidence type="ECO:0000313" key="2">
    <source>
        <dbReference type="Proteomes" id="UP000447434"/>
    </source>
</evidence>
<sequence length="49" mass="5562">MSSCTLKAFPYAKDLLLNDNTLFISNQISLENFTKYVPCFIIPTFSTPN</sequence>
<keyword evidence="2" id="KW-1185">Reference proteome</keyword>
<comment type="caution">
    <text evidence="1">The sequence shown here is derived from an EMBL/GenBank/DDBJ whole genome shotgun (WGS) entry which is preliminary data.</text>
</comment>
<proteinExistence type="predicted"/>
<dbReference type="Proteomes" id="UP000447434">
    <property type="component" value="Chromosome 8"/>
</dbReference>
<accession>A0A6A4Q403</accession>
<protein>
    <submittedName>
        <fullName evidence="1">Uncharacterized protein</fullName>
    </submittedName>
</protein>
<name>A0A6A4Q403_LUPAL</name>